<keyword evidence="3" id="KW-1185">Reference proteome</keyword>
<organism evidence="2 3">
    <name type="scientific">Hevea brasiliensis</name>
    <name type="common">Para rubber tree</name>
    <name type="synonym">Siphonia brasiliensis</name>
    <dbReference type="NCBI Taxonomy" id="3981"/>
    <lineage>
        <taxon>Eukaryota</taxon>
        <taxon>Viridiplantae</taxon>
        <taxon>Streptophyta</taxon>
        <taxon>Embryophyta</taxon>
        <taxon>Tracheophyta</taxon>
        <taxon>Spermatophyta</taxon>
        <taxon>Magnoliopsida</taxon>
        <taxon>eudicotyledons</taxon>
        <taxon>Gunneridae</taxon>
        <taxon>Pentapetalae</taxon>
        <taxon>rosids</taxon>
        <taxon>fabids</taxon>
        <taxon>Malpighiales</taxon>
        <taxon>Euphorbiaceae</taxon>
        <taxon>Crotonoideae</taxon>
        <taxon>Micrandreae</taxon>
        <taxon>Hevea</taxon>
    </lineage>
</organism>
<dbReference type="InterPro" id="IPR058778">
    <property type="entry name" value="HTH_FAR1-11-like"/>
</dbReference>
<proteinExistence type="predicted"/>
<evidence type="ECO:0000313" key="3">
    <source>
        <dbReference type="Proteomes" id="UP000467840"/>
    </source>
</evidence>
<evidence type="ECO:0000259" key="1">
    <source>
        <dbReference type="Pfam" id="PF26175"/>
    </source>
</evidence>
<comment type="caution">
    <text evidence="2">The sequence shown here is derived from an EMBL/GenBank/DDBJ whole genome shotgun (WGS) entry which is preliminary data.</text>
</comment>
<sequence length="215" mass="23967">MSCTASSPNSRINSIQAFHEIAKLSCETVLSPQIYESLLKAAEELPVLVSAGAEDALVPLKSSQIKASELEILQRLAAISGCGHLPNGEECPKALSGITVLIKGWTSESFLRVLSNFHFLLLFSNVHNHELLEDDQVRLLPAYRKIQEADQERILLLSKAGFPVNRIVKVLELEKGVQPGQLPFIEKDVRNFVRTCKKTVQENDALLTERERMIH</sequence>
<dbReference type="Proteomes" id="UP000467840">
    <property type="component" value="Chromosome 13"/>
</dbReference>
<reference evidence="2 3" key="1">
    <citation type="journal article" date="2020" name="Mol. Plant">
        <title>The Chromosome-Based Rubber Tree Genome Provides New Insights into Spurge Genome Evolution and Rubber Biosynthesis.</title>
        <authorList>
            <person name="Liu J."/>
            <person name="Shi C."/>
            <person name="Shi C.C."/>
            <person name="Li W."/>
            <person name="Zhang Q.J."/>
            <person name="Zhang Y."/>
            <person name="Li K."/>
            <person name="Lu H.F."/>
            <person name="Shi C."/>
            <person name="Zhu S.T."/>
            <person name="Xiao Z.Y."/>
            <person name="Nan H."/>
            <person name="Yue Y."/>
            <person name="Zhu X.G."/>
            <person name="Wu Y."/>
            <person name="Hong X.N."/>
            <person name="Fan G.Y."/>
            <person name="Tong Y."/>
            <person name="Zhang D."/>
            <person name="Mao C.L."/>
            <person name="Liu Y.L."/>
            <person name="Hao S.J."/>
            <person name="Liu W.Q."/>
            <person name="Lv M.Q."/>
            <person name="Zhang H.B."/>
            <person name="Liu Y."/>
            <person name="Hu-Tang G.R."/>
            <person name="Wang J.P."/>
            <person name="Wang J.H."/>
            <person name="Sun Y.H."/>
            <person name="Ni S.B."/>
            <person name="Chen W.B."/>
            <person name="Zhang X.C."/>
            <person name="Jiao Y.N."/>
            <person name="Eichler E.E."/>
            <person name="Li G.H."/>
            <person name="Liu X."/>
            <person name="Gao L.Z."/>
        </authorList>
    </citation>
    <scope>NUCLEOTIDE SEQUENCE [LARGE SCALE GENOMIC DNA]</scope>
    <source>
        <strain evidence="3">cv. GT1</strain>
        <tissue evidence="2">Leaf</tissue>
    </source>
</reference>
<dbReference type="EMBL" id="JAAGAX010000014">
    <property type="protein sequence ID" value="KAF2292441.1"/>
    <property type="molecule type" value="Genomic_DNA"/>
</dbReference>
<name>A0A6A6KTY0_HEVBR</name>
<accession>A0A6A6KTY0</accession>
<protein>
    <recommendedName>
        <fullName evidence="1">FAR1-related sequence 11-like HTH-like domain-containing protein</fullName>
    </recommendedName>
</protein>
<gene>
    <name evidence="2" type="ORF">GH714_022816</name>
</gene>
<dbReference type="AlphaFoldDB" id="A0A6A6KTY0"/>
<evidence type="ECO:0000313" key="2">
    <source>
        <dbReference type="EMBL" id="KAF2292441.1"/>
    </source>
</evidence>
<feature type="domain" description="FAR1-related sequence 11-like HTH-like" evidence="1">
    <location>
        <begin position="145"/>
        <end position="199"/>
    </location>
</feature>
<dbReference type="Pfam" id="PF26175">
    <property type="entry name" value="HTH_FAR1"/>
    <property type="match status" value="1"/>
</dbReference>